<dbReference type="GO" id="GO:0016878">
    <property type="term" value="F:acid-thiol ligase activity"/>
    <property type="evidence" value="ECO:0007669"/>
    <property type="project" value="UniProtKB-ARBA"/>
</dbReference>
<dbReference type="SUPFAM" id="SSF49785">
    <property type="entry name" value="Galactose-binding domain-like"/>
    <property type="match status" value="1"/>
</dbReference>
<dbReference type="Pfam" id="PF08530">
    <property type="entry name" value="PepX_C"/>
    <property type="match status" value="1"/>
</dbReference>
<dbReference type="InterPro" id="IPR020845">
    <property type="entry name" value="AMP-binding_CS"/>
</dbReference>
<dbReference type="CDD" id="cd05233">
    <property type="entry name" value="SDR_c"/>
    <property type="match status" value="1"/>
</dbReference>
<dbReference type="Pfam" id="PF00501">
    <property type="entry name" value="AMP-binding"/>
    <property type="match status" value="1"/>
</dbReference>
<dbReference type="InterPro" id="IPR029058">
    <property type="entry name" value="AB_hydrolase_fold"/>
</dbReference>
<dbReference type="PANTHER" id="PTHR43767:SF1">
    <property type="entry name" value="NONRIBOSOMAL PEPTIDE SYNTHASE PES1 (EUROFUNG)-RELATED"/>
    <property type="match status" value="1"/>
</dbReference>
<dbReference type="Gene3D" id="3.40.50.720">
    <property type="entry name" value="NAD(P)-binding Rossmann-like Domain"/>
    <property type="match status" value="1"/>
</dbReference>
<dbReference type="Pfam" id="PF13193">
    <property type="entry name" value="AMP-binding_C"/>
    <property type="match status" value="1"/>
</dbReference>
<keyword evidence="4 7" id="KW-0378">Hydrolase</keyword>
<dbReference type="PANTHER" id="PTHR43767">
    <property type="entry name" value="LONG-CHAIN-FATTY-ACID--COA LIGASE"/>
    <property type="match status" value="1"/>
</dbReference>
<dbReference type="SUPFAM" id="SSF53474">
    <property type="entry name" value="alpha/beta-Hydrolases"/>
    <property type="match status" value="1"/>
</dbReference>
<sequence length="1404" mass="148977">MTAPGTALVTGASSGIGEATARALARAGCHVVLVARRRDELERVAAAIRAEGGRADVAPADLRETGGVDAVVARAEALAGPIEALVGCAGAVRLGELHEVDDGSWHKQILLNVTVPFALTRAVLPGMRRRGRGWIVHVGSAVGGTAVHGSGAYGVSKRALQHLTELTHLENRDHGIHAHAVCPGWVATPLAADPAALGIDPDLVLSPEDVAATVVWLLERPGHVAVGPVVNVEPLAGAADARATMTRVARAGATNTPPPVRTVVEHDLAVPMRDGTLLRADVWRREGDAPRPVVLFRTPYDKSAAPLGTLSPAQCVDGGYAAVVQDTRGRFASDGPWTPLDWSQEGPDGHDTIEWIAAQPWCDGNVVMAGTSYQAIVQWLAAAERPPHLRAIAPTMSTSAGFDREQTGGALRLDHLTSWLALTAAEWVRRRAAAGHRTDPRVLEEITALLTDPECAVLARPAAEILDVEGFPGRLRDVVEGRRATMSELDLDGVEIPTLSVGGWFDVFLHGTVSLHRALVDRHPHVGHELVVGPWVHGGQLPQVCGTVNTGVLGSALGGGLARRHLEFFDRHVGRGDADGSGAEEERGDAVHYFAMGPNRWLSAPAWPPPGTTHVEVPLVPHGEHAPGAPGPLVHEPHPAQRARPAGDGASASVRFTYDADDPVRTHGGRVLQLGTQVAGPQEQSHLCGRADVVTWTSAPLTEDLLLVGRQRLVLDHDIDPTTTDLAVRLCDVGPDLRSTLLAEGHHRPDPLRAGAATTSEVLLGDTAWHVPAGHRLRLHVTCGNHPQHDRNPGLDRMVADGLRPVTEQSVVHGCGSASRLLLEVGPRSGSDASAASATRAAPGPVPPDPAPADPAPADPPLLDPGDPTVPSPRQCVVEPLLRYRARRTPDAPFAVFEDGRTWDYATLLHRSERTAAGLQQLGVRQRDHVLSWLPNGPDALRTWFGTNLAGAVVVPINVAYRGAMLEHVVADCGARILVTRPSLAVHLLDVAVCSLTTVVLVPAPGETVPDEVAALAERGITVVLGLDADVFEPPGEPVRAEDTQSIIYTSGTTGPSKGVLSSYAHLYSSAAAAFGGRTTPADRYLLQLPLFHAGGTIGVYGMLLHGASVAVVPSFRTSTFWDVVRERKVTSCTLLGVMASYLLQQPPGPADRAHPLREMFVIPLGASADELRRRFGVRVHALFNMTEVACPVMALDAPAVPMLAGRPRAGVEARVVERDGSEVSAGEVGELVLRPHRPWSFGHGYLGRPEATAAAWRQGWFHTGDSFRQLPDGSLVFVDRIKDAIRRRGENISSFEVEAQALAHPAVREAAAVAVPCADGEDDVLLVVAGPPGGPPPDPLTLCVHLQERLAHFMVPRYVRVVDALPLTVTAKPRKDLLRAEGVAPGTWDREAAGLSVRAVKVR</sequence>
<feature type="region of interest" description="Disordered" evidence="5">
    <location>
        <begin position="826"/>
        <end position="874"/>
    </location>
</feature>
<feature type="compositionally biased region" description="Low complexity" evidence="5">
    <location>
        <begin position="826"/>
        <end position="843"/>
    </location>
</feature>
<feature type="compositionally biased region" description="Pro residues" evidence="5">
    <location>
        <begin position="844"/>
        <end position="871"/>
    </location>
</feature>
<protein>
    <submittedName>
        <fullName evidence="7">CocE/NonD family hydrolase</fullName>
    </submittedName>
</protein>
<dbReference type="InterPro" id="IPR005674">
    <property type="entry name" value="CocE/Ser_esterase"/>
</dbReference>
<dbReference type="InterPro" id="IPR000383">
    <property type="entry name" value="Xaa-Pro-like_dom"/>
</dbReference>
<dbReference type="Gene3D" id="2.60.120.260">
    <property type="entry name" value="Galactose-binding domain-like"/>
    <property type="match status" value="1"/>
</dbReference>
<gene>
    <name evidence="7" type="ORF">QE405_001385</name>
</gene>
<dbReference type="RefSeq" id="WP_307199478.1">
    <property type="nucleotide sequence ID" value="NZ_JAUTAN010000001.1"/>
</dbReference>
<dbReference type="InterPro" id="IPR036291">
    <property type="entry name" value="NAD(P)-bd_dom_sf"/>
</dbReference>
<dbReference type="EMBL" id="JAUTAN010000001">
    <property type="protein sequence ID" value="MDQ1104101.1"/>
    <property type="molecule type" value="Genomic_DNA"/>
</dbReference>
<evidence type="ECO:0000256" key="1">
    <source>
        <dbReference type="ARBA" id="ARBA00006484"/>
    </source>
</evidence>
<dbReference type="InterPro" id="IPR050237">
    <property type="entry name" value="ATP-dep_AMP-bd_enzyme"/>
</dbReference>
<dbReference type="InterPro" id="IPR020904">
    <property type="entry name" value="Sc_DH/Rdtase_CS"/>
</dbReference>
<dbReference type="PROSITE" id="PS00455">
    <property type="entry name" value="AMP_BINDING"/>
    <property type="match status" value="1"/>
</dbReference>
<dbReference type="Pfam" id="PF00106">
    <property type="entry name" value="adh_short"/>
    <property type="match status" value="1"/>
</dbReference>
<proteinExistence type="inferred from homology"/>
<keyword evidence="2" id="KW-0596">Phosphopantetheine</keyword>
<accession>A0AAJ1TXF5</accession>
<dbReference type="SMART" id="SM00939">
    <property type="entry name" value="PepX_C"/>
    <property type="match status" value="1"/>
</dbReference>
<dbReference type="PROSITE" id="PS00061">
    <property type="entry name" value="ADH_SHORT"/>
    <property type="match status" value="1"/>
</dbReference>
<dbReference type="SUPFAM" id="SSF51735">
    <property type="entry name" value="NAD(P)-binding Rossmann-fold domains"/>
    <property type="match status" value="1"/>
</dbReference>
<feature type="domain" description="Xaa-Pro dipeptidyl-peptidase C-terminal" evidence="6">
    <location>
        <begin position="566"/>
        <end position="822"/>
    </location>
</feature>
<reference evidence="7" key="1">
    <citation type="submission" date="2023-07" db="EMBL/GenBank/DDBJ databases">
        <title>Functional and genomic diversity of the sorghum phyllosphere microbiome.</title>
        <authorList>
            <person name="Shade A."/>
        </authorList>
    </citation>
    <scope>NUCLEOTIDE SEQUENCE</scope>
    <source>
        <strain evidence="7">SORGH_AS_1067</strain>
    </source>
</reference>
<dbReference type="Proteomes" id="UP001239215">
    <property type="component" value="Unassembled WGS sequence"/>
</dbReference>
<evidence type="ECO:0000313" key="7">
    <source>
        <dbReference type="EMBL" id="MDQ1104101.1"/>
    </source>
</evidence>
<dbReference type="Pfam" id="PF02129">
    <property type="entry name" value="Peptidase_S15"/>
    <property type="match status" value="1"/>
</dbReference>
<evidence type="ECO:0000256" key="3">
    <source>
        <dbReference type="ARBA" id="ARBA00022553"/>
    </source>
</evidence>
<dbReference type="InterPro" id="IPR000873">
    <property type="entry name" value="AMP-dep_synth/lig_dom"/>
</dbReference>
<dbReference type="InterPro" id="IPR008979">
    <property type="entry name" value="Galactose-bd-like_sf"/>
</dbReference>
<dbReference type="InterPro" id="IPR025110">
    <property type="entry name" value="AMP-bd_C"/>
</dbReference>
<dbReference type="Gene3D" id="3.40.50.12780">
    <property type="entry name" value="N-terminal domain of ligase-like"/>
    <property type="match status" value="1"/>
</dbReference>
<evidence type="ECO:0000256" key="2">
    <source>
        <dbReference type="ARBA" id="ARBA00022450"/>
    </source>
</evidence>
<comment type="similarity">
    <text evidence="1">Belongs to the short-chain dehydrogenases/reductases (SDR) family.</text>
</comment>
<evidence type="ECO:0000259" key="6">
    <source>
        <dbReference type="SMART" id="SM00939"/>
    </source>
</evidence>
<dbReference type="Gene3D" id="3.30.300.30">
    <property type="match status" value="1"/>
</dbReference>
<keyword evidence="3" id="KW-0597">Phosphoprotein</keyword>
<dbReference type="InterPro" id="IPR042099">
    <property type="entry name" value="ANL_N_sf"/>
</dbReference>
<name>A0AAJ1TXF5_9ACTN</name>
<dbReference type="SUPFAM" id="SSF56801">
    <property type="entry name" value="Acetyl-CoA synthetase-like"/>
    <property type="match status" value="1"/>
</dbReference>
<evidence type="ECO:0000256" key="4">
    <source>
        <dbReference type="ARBA" id="ARBA00022801"/>
    </source>
</evidence>
<dbReference type="GO" id="GO:0008239">
    <property type="term" value="F:dipeptidyl-peptidase activity"/>
    <property type="evidence" value="ECO:0007669"/>
    <property type="project" value="InterPro"/>
</dbReference>
<dbReference type="Gene3D" id="1.10.3020.10">
    <property type="entry name" value="alpha-amino acid ester hydrolase ( Helical cap domain)"/>
    <property type="match status" value="1"/>
</dbReference>
<dbReference type="NCBIfam" id="TIGR00976">
    <property type="entry name" value="CocE_NonD"/>
    <property type="match status" value="1"/>
</dbReference>
<evidence type="ECO:0000256" key="5">
    <source>
        <dbReference type="SAM" id="MobiDB-lite"/>
    </source>
</evidence>
<organism evidence="7 8">
    <name type="scientific">Nocardioides zeae</name>
    <dbReference type="NCBI Taxonomy" id="1457234"/>
    <lineage>
        <taxon>Bacteria</taxon>
        <taxon>Bacillati</taxon>
        <taxon>Actinomycetota</taxon>
        <taxon>Actinomycetes</taxon>
        <taxon>Propionibacteriales</taxon>
        <taxon>Nocardioidaceae</taxon>
        <taxon>Nocardioides</taxon>
    </lineage>
</organism>
<dbReference type="Gene3D" id="3.40.50.1820">
    <property type="entry name" value="alpha/beta hydrolase"/>
    <property type="match status" value="1"/>
</dbReference>
<dbReference type="InterPro" id="IPR045851">
    <property type="entry name" value="AMP-bd_C_sf"/>
</dbReference>
<comment type="caution">
    <text evidence="7">The sequence shown here is derived from an EMBL/GenBank/DDBJ whole genome shotgun (WGS) entry which is preliminary data.</text>
</comment>
<evidence type="ECO:0000313" key="8">
    <source>
        <dbReference type="Proteomes" id="UP001239215"/>
    </source>
</evidence>
<dbReference type="InterPro" id="IPR002347">
    <property type="entry name" value="SDR_fam"/>
</dbReference>
<dbReference type="PRINTS" id="PR00081">
    <property type="entry name" value="GDHRDH"/>
</dbReference>
<dbReference type="InterPro" id="IPR013736">
    <property type="entry name" value="Xaa-Pro_dipept_C"/>
</dbReference>